<sequence length="72" mass="8678">MKNSYLGYFIDIFGTPLHLGYANFERLNYQQITPCKYCTTMDILRTKTVHHYTVFYNNLFFLIYKHIVIKMA</sequence>
<dbReference type="EMBL" id="CP019628">
    <property type="protein sequence ID" value="AQP99968.1"/>
    <property type="molecule type" value="Genomic_DNA"/>
</dbReference>
<reference evidence="1 2" key="1">
    <citation type="submission" date="2017-02" db="EMBL/GenBank/DDBJ databases">
        <title>Complete genome sequence of the cold-active Pseudoalteromonas aliena strain EH1 isolated from Arctic seawater.</title>
        <authorList>
            <person name="Kim E."/>
            <person name="Heo E."/>
            <person name="Kim H."/>
            <person name="Kim D."/>
        </authorList>
    </citation>
    <scope>NUCLEOTIDE SEQUENCE [LARGE SCALE GENOMIC DNA]</scope>
    <source>
        <strain evidence="1 2">EH1</strain>
    </source>
</reference>
<name>A0A1Q2GXW2_9GAMM</name>
<dbReference type="KEGG" id="paln:B0W48_09330"/>
<gene>
    <name evidence="1" type="ORF">B0W48_09330</name>
</gene>
<organism evidence="1 2">
    <name type="scientific">Pseudoalteromonas aliena</name>
    <dbReference type="NCBI Taxonomy" id="247523"/>
    <lineage>
        <taxon>Bacteria</taxon>
        <taxon>Pseudomonadati</taxon>
        <taxon>Pseudomonadota</taxon>
        <taxon>Gammaproteobacteria</taxon>
        <taxon>Alteromonadales</taxon>
        <taxon>Pseudoalteromonadaceae</taxon>
        <taxon>Pseudoalteromonas</taxon>
    </lineage>
</organism>
<accession>A0A1Q2GXW2</accession>
<proteinExistence type="predicted"/>
<dbReference type="Proteomes" id="UP000188243">
    <property type="component" value="Chromosome"/>
</dbReference>
<evidence type="ECO:0000313" key="2">
    <source>
        <dbReference type="Proteomes" id="UP000188243"/>
    </source>
</evidence>
<evidence type="ECO:0000313" key="1">
    <source>
        <dbReference type="EMBL" id="AQP99968.1"/>
    </source>
</evidence>
<dbReference type="STRING" id="247523.B0W48_09330"/>
<protein>
    <submittedName>
        <fullName evidence="1">Uncharacterized protein</fullName>
    </submittedName>
</protein>
<dbReference type="AlphaFoldDB" id="A0A1Q2GXW2"/>